<accession>A0A0P1I0H5</accession>
<feature type="domain" description="NqrA second alpha/beta" evidence="11">
    <location>
        <begin position="115"/>
        <end position="253"/>
    </location>
</feature>
<keyword evidence="6 8" id="KW-0830">Ubiquinone</keyword>
<evidence type="ECO:0000256" key="3">
    <source>
        <dbReference type="ARBA" id="ARBA00023027"/>
    </source>
</evidence>
<gene>
    <name evidence="12" type="primary">nqrA_1</name>
    <name evidence="8" type="synonym">nqrA</name>
    <name evidence="12" type="ORF">RUE5091_00072</name>
</gene>
<keyword evidence="4 8" id="KW-0915">Sodium</keyword>
<evidence type="ECO:0000256" key="7">
    <source>
        <dbReference type="ARBA" id="ARBA00023201"/>
    </source>
</evidence>
<evidence type="ECO:0000256" key="2">
    <source>
        <dbReference type="ARBA" id="ARBA00022967"/>
    </source>
</evidence>
<evidence type="ECO:0000313" key="12">
    <source>
        <dbReference type="EMBL" id="CUJ83115.1"/>
    </source>
</evidence>
<keyword evidence="12" id="KW-0560">Oxidoreductase</keyword>
<dbReference type="InterPro" id="IPR022615">
    <property type="entry name" value="NqrA_C_domain"/>
</dbReference>
<proteinExistence type="inferred from homology"/>
<evidence type="ECO:0000259" key="11">
    <source>
        <dbReference type="Pfam" id="PF24836"/>
    </source>
</evidence>
<dbReference type="GO" id="GO:0006814">
    <property type="term" value="P:sodium ion transport"/>
    <property type="evidence" value="ECO:0007669"/>
    <property type="project" value="UniProtKB-UniRule"/>
</dbReference>
<feature type="domain" description="NqrA N-terminal barrel-sandwich hybrid" evidence="9">
    <location>
        <begin position="5"/>
        <end position="97"/>
    </location>
</feature>
<keyword evidence="2 8" id="KW-1278">Translocase</keyword>
<evidence type="ECO:0000259" key="10">
    <source>
        <dbReference type="Pfam" id="PF11973"/>
    </source>
</evidence>
<evidence type="ECO:0000259" key="9">
    <source>
        <dbReference type="Pfam" id="PF05896"/>
    </source>
</evidence>
<evidence type="ECO:0000256" key="8">
    <source>
        <dbReference type="HAMAP-Rule" id="MF_00425"/>
    </source>
</evidence>
<dbReference type="Pfam" id="PF11973">
    <property type="entry name" value="NQRA_SLBB"/>
    <property type="match status" value="1"/>
</dbReference>
<comment type="catalytic activity">
    <reaction evidence="8">
        <text>a ubiquinone + n Na(+)(in) + NADH + H(+) = a ubiquinol + n Na(+)(out) + NAD(+)</text>
        <dbReference type="Rhea" id="RHEA:47748"/>
        <dbReference type="Rhea" id="RHEA-COMP:9565"/>
        <dbReference type="Rhea" id="RHEA-COMP:9566"/>
        <dbReference type="ChEBI" id="CHEBI:15378"/>
        <dbReference type="ChEBI" id="CHEBI:16389"/>
        <dbReference type="ChEBI" id="CHEBI:17976"/>
        <dbReference type="ChEBI" id="CHEBI:29101"/>
        <dbReference type="ChEBI" id="CHEBI:57540"/>
        <dbReference type="ChEBI" id="CHEBI:57945"/>
        <dbReference type="EC" id="7.2.1.1"/>
    </reaction>
</comment>
<evidence type="ECO:0000256" key="4">
    <source>
        <dbReference type="ARBA" id="ARBA00023053"/>
    </source>
</evidence>
<keyword evidence="3 8" id="KW-0520">NAD</keyword>
<dbReference type="Proteomes" id="UP000051260">
    <property type="component" value="Unassembled WGS sequence"/>
</dbReference>
<dbReference type="STRING" id="1715692.RUE5091_00072"/>
<comment type="subunit">
    <text evidence="8">Composed of six subunits; NqrA, NqrB, NqrC, NqrD, NqrE and NqrF.</text>
</comment>
<evidence type="ECO:0000256" key="1">
    <source>
        <dbReference type="ARBA" id="ARBA00022448"/>
    </source>
</evidence>
<keyword evidence="1 8" id="KW-0813">Transport</keyword>
<feature type="domain" description="Na(+)-translocating NADH-quinone reductase subunit A C-terminal" evidence="10">
    <location>
        <begin position="263"/>
        <end position="316"/>
    </location>
</feature>
<dbReference type="EC" id="7.2.1.1" evidence="8"/>
<comment type="similarity">
    <text evidence="8">Belongs to the NqrA family.</text>
</comment>
<dbReference type="GO" id="GO:0016655">
    <property type="term" value="F:oxidoreductase activity, acting on NAD(P)H, quinone or similar compound as acceptor"/>
    <property type="evidence" value="ECO:0007669"/>
    <property type="project" value="UniProtKB-UniRule"/>
</dbReference>
<evidence type="ECO:0000313" key="13">
    <source>
        <dbReference type="Proteomes" id="UP000051260"/>
    </source>
</evidence>
<dbReference type="NCBIfam" id="TIGR01936">
    <property type="entry name" value="nqrA"/>
    <property type="match status" value="1"/>
</dbReference>
<dbReference type="NCBIfam" id="NF003759">
    <property type="entry name" value="PRK05352.1-2"/>
    <property type="match status" value="1"/>
</dbReference>
<evidence type="ECO:0000256" key="5">
    <source>
        <dbReference type="ARBA" id="ARBA00023065"/>
    </source>
</evidence>
<sequence>MQHAKITKGLDIPIGGAPAPVIEDAAGSGTVALVGADYIGLEPKMLVAEGDRVRLGQPLFQQKRDPAILFTAPASGTIANIHRGERRVLKSVVIDVDETSEPDATTGNPGGGDKDRDALRIRLLESGLWTAFRTRPFSRVPASDAEPRSIFVTACDTRPLSCDPDTVVAGYQDDFARGLDLIAVLASETVFLCTGTGWSGPIGESPSIKHVVFEGPHPSGLPGTHIHHLDPVGTEPEVWHIGYQDVIAIGKLVGEDRIWTERIVALGGTGFTRPRMVRTRLGADLPSLTADEVSPPTAGNEPARLISGCVLSGRHARGAEAYLGRYHLQISAVPEMQPRRWRPWAKPQENRYAFGDLLAKVLGRPDFTTNQNGRASAMVPIDAFERLIPMDVLAVPLLKSLLIQNTDQAQALGALELDEEDLALCSFICPGKNDYASVLRRNLETIERDG</sequence>
<keyword evidence="7 8" id="KW-0739">Sodium transport</keyword>
<keyword evidence="5 8" id="KW-0406">Ion transport</keyword>
<dbReference type="EMBL" id="CYUD01000001">
    <property type="protein sequence ID" value="CUJ83115.1"/>
    <property type="molecule type" value="Genomic_DNA"/>
</dbReference>
<dbReference type="PANTHER" id="PTHR37839:SF1">
    <property type="entry name" value="NA(+)-TRANSLOCATING NADH-QUINONE REDUCTASE SUBUNIT A"/>
    <property type="match status" value="1"/>
</dbReference>
<dbReference type="InterPro" id="IPR008703">
    <property type="entry name" value="NqrA"/>
</dbReference>
<dbReference type="AlphaFoldDB" id="A0A0P1I0H5"/>
<dbReference type="InterPro" id="IPR056148">
    <property type="entry name" value="NQRA_2nd"/>
</dbReference>
<name>A0A0P1I0H5_9RHOB</name>
<organism evidence="12 13">
    <name type="scientific">Ruegeria denitrificans</name>
    <dbReference type="NCBI Taxonomy" id="1715692"/>
    <lineage>
        <taxon>Bacteria</taxon>
        <taxon>Pseudomonadati</taxon>
        <taxon>Pseudomonadota</taxon>
        <taxon>Alphaproteobacteria</taxon>
        <taxon>Rhodobacterales</taxon>
        <taxon>Roseobacteraceae</taxon>
        <taxon>Ruegeria</taxon>
    </lineage>
</organism>
<evidence type="ECO:0000256" key="6">
    <source>
        <dbReference type="ARBA" id="ARBA00023075"/>
    </source>
</evidence>
<reference evidence="13" key="1">
    <citation type="submission" date="2015-09" db="EMBL/GenBank/DDBJ databases">
        <authorList>
            <person name="Rodrigo-Torres L."/>
            <person name="Arahal D.R."/>
        </authorList>
    </citation>
    <scope>NUCLEOTIDE SEQUENCE [LARGE SCALE GENOMIC DNA]</scope>
    <source>
        <strain evidence="13">CECT 5091</strain>
    </source>
</reference>
<protein>
    <recommendedName>
        <fullName evidence="8">Na(+)-translocating NADH-quinone reductase subunit A</fullName>
        <shortName evidence="8">Na(+)-NQR subunit A</shortName>
        <shortName evidence="8">Na(+)-translocating NQR subunit A</shortName>
        <ecNumber evidence="8">7.2.1.1</ecNumber>
    </recommendedName>
    <alternativeName>
        <fullName evidence="8">NQR complex subunit A</fullName>
    </alternativeName>
    <alternativeName>
        <fullName evidence="8">NQR-1 subunit A</fullName>
    </alternativeName>
</protein>
<dbReference type="InterPro" id="IPR056147">
    <property type="entry name" value="NQRA_N"/>
</dbReference>
<dbReference type="PANTHER" id="PTHR37839">
    <property type="entry name" value="NA(+)-TRANSLOCATING NADH-QUINONE REDUCTASE SUBUNIT A"/>
    <property type="match status" value="1"/>
</dbReference>
<dbReference type="Pfam" id="PF24836">
    <property type="entry name" value="NQRA_2nd"/>
    <property type="match status" value="1"/>
</dbReference>
<comment type="function">
    <text evidence="8">NQR complex catalyzes the reduction of ubiquinone-1 to ubiquinol by two successive reactions, coupled with the transport of Na(+) ions from the cytoplasm to the periplasm. NqrA to NqrE are probably involved in the second step, the conversion of ubisemiquinone to ubiquinol.</text>
</comment>
<dbReference type="Pfam" id="PF05896">
    <property type="entry name" value="NQRA_N"/>
    <property type="match status" value="1"/>
</dbReference>
<keyword evidence="13" id="KW-1185">Reference proteome</keyword>
<dbReference type="HAMAP" id="MF_00425">
    <property type="entry name" value="NqrA"/>
    <property type="match status" value="1"/>
</dbReference>
<dbReference type="OrthoDB" id="9774536at2"/>
<dbReference type="RefSeq" id="WP_058279904.1">
    <property type="nucleotide sequence ID" value="NZ_CYUD01000001.1"/>
</dbReference>